<reference evidence="1 2" key="1">
    <citation type="journal article" date="2016" name="Nat. Commun.">
        <title>Thousands of microbial genomes shed light on interconnected biogeochemical processes in an aquifer system.</title>
        <authorList>
            <person name="Anantharaman K."/>
            <person name="Brown C.T."/>
            <person name="Hug L.A."/>
            <person name="Sharon I."/>
            <person name="Castelle C.J."/>
            <person name="Probst A.J."/>
            <person name="Thomas B.C."/>
            <person name="Singh A."/>
            <person name="Wilkins M.J."/>
            <person name="Karaoz U."/>
            <person name="Brodie E.L."/>
            <person name="Williams K.H."/>
            <person name="Hubbard S.S."/>
            <person name="Banfield J.F."/>
        </authorList>
    </citation>
    <scope>NUCLEOTIDE SEQUENCE [LARGE SCALE GENOMIC DNA]</scope>
</reference>
<dbReference type="Gene3D" id="3.40.50.450">
    <property type="match status" value="1"/>
</dbReference>
<sequence length="197" mass="21888">MRVGIIGPTDVAQLAQFLNRPQEFLLERGKLVGRILAETDKELWVNADGGMLYAVAQGYKDAGGKKLVMLLPLHGDPWPIEHARPYTVLADEVRRPANWLRANLEVVSLPELVVCVGLSAGTYSELSYIRWNIEHSGNGKESNHRPRPLVAIREFIRGGEVPPEFKQVLAPVLRYIPVVEGLREVLEALQNGTPSPL</sequence>
<dbReference type="Proteomes" id="UP000178222">
    <property type="component" value="Unassembled WGS sequence"/>
</dbReference>
<organism evidence="1 2">
    <name type="scientific">Candidatus Wildermuthbacteria bacterium RIFCSPLOWO2_02_FULL_47_9c</name>
    <dbReference type="NCBI Taxonomy" id="1802466"/>
    <lineage>
        <taxon>Bacteria</taxon>
        <taxon>Candidatus Wildermuthiibacteriota</taxon>
    </lineage>
</organism>
<dbReference type="AlphaFoldDB" id="A0A1G2RWL1"/>
<comment type="caution">
    <text evidence="1">The sequence shown here is derived from an EMBL/GenBank/DDBJ whole genome shotgun (WGS) entry which is preliminary data.</text>
</comment>
<gene>
    <name evidence="1" type="ORF">A3J30_03580</name>
</gene>
<evidence type="ECO:0000313" key="2">
    <source>
        <dbReference type="Proteomes" id="UP000178222"/>
    </source>
</evidence>
<evidence type="ECO:0000313" key="1">
    <source>
        <dbReference type="EMBL" id="OHA76848.1"/>
    </source>
</evidence>
<name>A0A1G2RWL1_9BACT</name>
<dbReference type="EMBL" id="MHUL01000022">
    <property type="protein sequence ID" value="OHA76848.1"/>
    <property type="molecule type" value="Genomic_DNA"/>
</dbReference>
<accession>A0A1G2RWL1</accession>
<protein>
    <submittedName>
        <fullName evidence="1">Uncharacterized protein</fullName>
    </submittedName>
</protein>
<proteinExistence type="predicted"/>